<evidence type="ECO:0000259" key="2">
    <source>
        <dbReference type="Pfam" id="PF03478"/>
    </source>
</evidence>
<feature type="region of interest" description="Disordered" evidence="1">
    <location>
        <begin position="100"/>
        <end position="119"/>
    </location>
</feature>
<keyword evidence="4" id="KW-1185">Reference proteome</keyword>
<dbReference type="Proteomes" id="UP001153555">
    <property type="component" value="Unassembled WGS sequence"/>
</dbReference>
<dbReference type="AlphaFoldDB" id="A0A9N7MWV4"/>
<protein>
    <recommendedName>
        <fullName evidence="2">KIB1-4 beta-propeller domain-containing protein</fullName>
    </recommendedName>
</protein>
<sequence length="445" mass="50330">MVLLAAAAAALNMMGTKSYSTGLTFNSFPRYGRKLMSTMINAVNVPTTTTTTKRSSSSSSTSPPWLMLPPVFQCMTNNKKQKLYEFYSLGLDRVLSVPNNNKRSMPIPSDDDDNDDDDDDLDIVGSSRGWFALFKNYYDLFLSNPLTGRHIKLPSLHPLSPEELIDVRNVVISSDDPFEQDCRVLISCTPGDRLAFCCPAHTNPEWIRIGHPSTSFQFESLTYSSRQELFFCAKGPPGRTDHIEAWDLRDPLSPRMVPLAPVTVDKRNYPVASHSELESELKYLCEYDAVFLVLSEHTDELFQVQQYVLHRMGPDGSFADHVYYEGDSDESVSYKTVGFDVHKYEPKTGKMVYMDRNLGGLALFVGPHEGFALPADEYQGLKPNSIYYTDMYNSPHYKHGGHDIGIFNYENETFSPCYYPCDLKSMTTKITPNPIWFRPSPCAFI</sequence>
<dbReference type="InterPro" id="IPR050942">
    <property type="entry name" value="F-box_BR-signaling"/>
</dbReference>
<reference evidence="3" key="1">
    <citation type="submission" date="2019-12" db="EMBL/GenBank/DDBJ databases">
        <authorList>
            <person name="Scholes J."/>
        </authorList>
    </citation>
    <scope>NUCLEOTIDE SEQUENCE</scope>
</reference>
<dbReference type="InterPro" id="IPR005174">
    <property type="entry name" value="KIB1-4_b-propeller"/>
</dbReference>
<evidence type="ECO:0000313" key="3">
    <source>
        <dbReference type="EMBL" id="CAA0816780.1"/>
    </source>
</evidence>
<feature type="compositionally biased region" description="Acidic residues" evidence="1">
    <location>
        <begin position="109"/>
        <end position="119"/>
    </location>
</feature>
<dbReference type="EMBL" id="CACSLK010014283">
    <property type="protein sequence ID" value="CAA0816780.1"/>
    <property type="molecule type" value="Genomic_DNA"/>
</dbReference>
<comment type="caution">
    <text evidence="3">The sequence shown here is derived from an EMBL/GenBank/DDBJ whole genome shotgun (WGS) entry which is preliminary data.</text>
</comment>
<dbReference type="PANTHER" id="PTHR44259">
    <property type="entry name" value="OS07G0183000 PROTEIN-RELATED"/>
    <property type="match status" value="1"/>
</dbReference>
<dbReference type="OrthoDB" id="1523976at2759"/>
<accession>A0A9N7MWV4</accession>
<proteinExistence type="predicted"/>
<dbReference type="PANTHER" id="PTHR44259:SF37">
    <property type="entry name" value="DUF1618 DOMAIN-CONTAINING PROTEIN"/>
    <property type="match status" value="1"/>
</dbReference>
<evidence type="ECO:0000313" key="4">
    <source>
        <dbReference type="Proteomes" id="UP001153555"/>
    </source>
</evidence>
<organism evidence="3 4">
    <name type="scientific">Striga hermonthica</name>
    <name type="common">Purple witchweed</name>
    <name type="synonym">Buchnera hermonthica</name>
    <dbReference type="NCBI Taxonomy" id="68872"/>
    <lineage>
        <taxon>Eukaryota</taxon>
        <taxon>Viridiplantae</taxon>
        <taxon>Streptophyta</taxon>
        <taxon>Embryophyta</taxon>
        <taxon>Tracheophyta</taxon>
        <taxon>Spermatophyta</taxon>
        <taxon>Magnoliopsida</taxon>
        <taxon>eudicotyledons</taxon>
        <taxon>Gunneridae</taxon>
        <taxon>Pentapetalae</taxon>
        <taxon>asterids</taxon>
        <taxon>lamiids</taxon>
        <taxon>Lamiales</taxon>
        <taxon>Orobanchaceae</taxon>
        <taxon>Buchnereae</taxon>
        <taxon>Striga</taxon>
    </lineage>
</organism>
<name>A0A9N7MWV4_STRHE</name>
<evidence type="ECO:0000256" key="1">
    <source>
        <dbReference type="SAM" id="MobiDB-lite"/>
    </source>
</evidence>
<feature type="domain" description="KIB1-4 beta-propeller" evidence="2">
    <location>
        <begin position="119"/>
        <end position="408"/>
    </location>
</feature>
<dbReference type="Pfam" id="PF03478">
    <property type="entry name" value="Beta-prop_KIB1-4"/>
    <property type="match status" value="1"/>
</dbReference>
<gene>
    <name evidence="3" type="ORF">SHERM_16646</name>
</gene>